<dbReference type="KEGG" id="alam:RT761_01659"/>
<keyword evidence="3" id="KW-1003">Cell membrane</keyword>
<keyword evidence="6 7" id="KW-0472">Membrane</keyword>
<dbReference type="RefSeq" id="WP_218110946.1">
    <property type="nucleotide sequence ID" value="NZ_CP065383.1"/>
</dbReference>
<evidence type="ECO:0000256" key="1">
    <source>
        <dbReference type="ARBA" id="ARBA00004651"/>
    </source>
</evidence>
<dbReference type="PROSITE" id="PS50928">
    <property type="entry name" value="ABC_TM1"/>
    <property type="match status" value="1"/>
</dbReference>
<name>A0A7T1AM49_ATRLM</name>
<evidence type="ECO:0000313" key="9">
    <source>
        <dbReference type="EMBL" id="QPM68439.1"/>
    </source>
</evidence>
<dbReference type="AlphaFoldDB" id="A0A7T1AM49"/>
<sequence>MGVKKQKIFRIIGVTLGSIILVIGLLTPLVWLLISSVADLKDLLKIPLQWIPENISFERYAKILFSQGSESEFRITMMNSFVIASAVTIICVSIGSLSAYAFSRLKFPGKDKILFVLLFSYMLPPVAIIIPIYQIFSRYSLLDTKTALILVYSAIITPFVIWIMRTYFDSIPRDLEDAAKIDGCTYLGMLFRIMIPLSAPGIVATLLLAFLMSWEEFFMALIMTSSAASKTIPISIAEFSGRHSIDFGMMATGGILAAIPPVIIALIFQKYIVGGLLSGAVKG</sequence>
<keyword evidence="10" id="KW-1185">Reference proteome</keyword>
<dbReference type="GO" id="GO:0055085">
    <property type="term" value="P:transmembrane transport"/>
    <property type="evidence" value="ECO:0007669"/>
    <property type="project" value="InterPro"/>
</dbReference>
<evidence type="ECO:0000256" key="2">
    <source>
        <dbReference type="ARBA" id="ARBA00022448"/>
    </source>
</evidence>
<dbReference type="SUPFAM" id="SSF161098">
    <property type="entry name" value="MetI-like"/>
    <property type="match status" value="1"/>
</dbReference>
<feature type="transmembrane region" description="Helical" evidence="7">
    <location>
        <begin position="12"/>
        <end position="34"/>
    </location>
</feature>
<evidence type="ECO:0000256" key="3">
    <source>
        <dbReference type="ARBA" id="ARBA00022475"/>
    </source>
</evidence>
<feature type="transmembrane region" description="Helical" evidence="7">
    <location>
        <begin position="114"/>
        <end position="136"/>
    </location>
</feature>
<proteinExistence type="inferred from homology"/>
<dbReference type="PANTHER" id="PTHR32243:SF18">
    <property type="entry name" value="INNER MEMBRANE ABC TRANSPORTER PERMEASE PROTEIN YCJP"/>
    <property type="match status" value="1"/>
</dbReference>
<feature type="domain" description="ABC transmembrane type-1" evidence="8">
    <location>
        <begin position="77"/>
        <end position="268"/>
    </location>
</feature>
<evidence type="ECO:0000256" key="6">
    <source>
        <dbReference type="ARBA" id="ARBA00023136"/>
    </source>
</evidence>
<dbReference type="GO" id="GO:0005886">
    <property type="term" value="C:plasma membrane"/>
    <property type="evidence" value="ECO:0007669"/>
    <property type="project" value="UniProtKB-SubCell"/>
</dbReference>
<gene>
    <name evidence="9" type="primary">sugB_16</name>
    <name evidence="9" type="ORF">RT761_01659</name>
</gene>
<feature type="transmembrane region" description="Helical" evidence="7">
    <location>
        <begin position="189"/>
        <end position="211"/>
    </location>
</feature>
<comment type="subcellular location">
    <subcellularLocation>
        <location evidence="1 7">Cell membrane</location>
        <topology evidence="1 7">Multi-pass membrane protein</topology>
    </subcellularLocation>
</comment>
<keyword evidence="2 7" id="KW-0813">Transport</keyword>
<organism evidence="9 10">
    <name type="scientific">Atribacter laminatus</name>
    <dbReference type="NCBI Taxonomy" id="2847778"/>
    <lineage>
        <taxon>Bacteria</taxon>
        <taxon>Pseudomonadati</taxon>
        <taxon>Atribacterota</taxon>
        <taxon>Atribacteria</taxon>
        <taxon>Atribacterales</taxon>
        <taxon>Atribacteraceae</taxon>
        <taxon>Atribacter</taxon>
    </lineage>
</organism>
<feature type="transmembrane region" description="Helical" evidence="7">
    <location>
        <begin position="81"/>
        <end position="102"/>
    </location>
</feature>
<dbReference type="Pfam" id="PF00528">
    <property type="entry name" value="BPD_transp_1"/>
    <property type="match status" value="1"/>
</dbReference>
<dbReference type="Proteomes" id="UP000594463">
    <property type="component" value="Chromosome"/>
</dbReference>
<feature type="transmembrane region" description="Helical" evidence="7">
    <location>
        <begin position="148"/>
        <end position="168"/>
    </location>
</feature>
<evidence type="ECO:0000259" key="8">
    <source>
        <dbReference type="PROSITE" id="PS50928"/>
    </source>
</evidence>
<evidence type="ECO:0000256" key="5">
    <source>
        <dbReference type="ARBA" id="ARBA00022989"/>
    </source>
</evidence>
<dbReference type="PANTHER" id="PTHR32243">
    <property type="entry name" value="MALTOSE TRANSPORT SYSTEM PERMEASE-RELATED"/>
    <property type="match status" value="1"/>
</dbReference>
<dbReference type="InterPro" id="IPR000515">
    <property type="entry name" value="MetI-like"/>
</dbReference>
<evidence type="ECO:0000313" key="10">
    <source>
        <dbReference type="Proteomes" id="UP000594463"/>
    </source>
</evidence>
<evidence type="ECO:0000256" key="4">
    <source>
        <dbReference type="ARBA" id="ARBA00022692"/>
    </source>
</evidence>
<dbReference type="CDD" id="cd06261">
    <property type="entry name" value="TM_PBP2"/>
    <property type="match status" value="1"/>
</dbReference>
<dbReference type="InterPro" id="IPR050901">
    <property type="entry name" value="BP-dep_ABC_trans_perm"/>
</dbReference>
<dbReference type="Gene3D" id="1.10.3720.10">
    <property type="entry name" value="MetI-like"/>
    <property type="match status" value="1"/>
</dbReference>
<accession>A0A7T1AM49</accession>
<evidence type="ECO:0000256" key="7">
    <source>
        <dbReference type="RuleBase" id="RU363032"/>
    </source>
</evidence>
<feature type="transmembrane region" description="Helical" evidence="7">
    <location>
        <begin position="249"/>
        <end position="268"/>
    </location>
</feature>
<protein>
    <submittedName>
        <fullName evidence="9">Trehalose transport system permease protein SugB</fullName>
    </submittedName>
</protein>
<comment type="similarity">
    <text evidence="7">Belongs to the binding-protein-dependent transport system permease family.</text>
</comment>
<keyword evidence="5 7" id="KW-1133">Transmembrane helix</keyword>
<dbReference type="EMBL" id="CP065383">
    <property type="protein sequence ID" value="QPM68439.1"/>
    <property type="molecule type" value="Genomic_DNA"/>
</dbReference>
<dbReference type="InterPro" id="IPR035906">
    <property type="entry name" value="MetI-like_sf"/>
</dbReference>
<reference evidence="9 10" key="1">
    <citation type="journal article" date="2021" name="Nat. Commun.">
        <title>Isolation of a member of the candidate phylum Atribacteria reveals a unique cell membrane structure.</title>
        <authorList>
            <person name="Taiki K."/>
            <person name="Nobu M.K."/>
            <person name="Kusada H."/>
            <person name="Meng X.-Y."/>
            <person name="Hosoki N."/>
            <person name="Uematsu K."/>
            <person name="Yoshioka H."/>
            <person name="Kamagata Y."/>
            <person name="Tamaki H."/>
        </authorList>
    </citation>
    <scope>NUCLEOTIDE SEQUENCE [LARGE SCALE GENOMIC DNA]</scope>
    <source>
        <strain evidence="9 10">RT761</strain>
    </source>
</reference>
<keyword evidence="4 7" id="KW-0812">Transmembrane</keyword>